<reference evidence="3 4" key="1">
    <citation type="journal article" date="2016" name="Nat. Commun.">
        <title>Thousands of microbial genomes shed light on interconnected biogeochemical processes in an aquifer system.</title>
        <authorList>
            <person name="Anantharaman K."/>
            <person name="Brown C.T."/>
            <person name="Hug L.A."/>
            <person name="Sharon I."/>
            <person name="Castelle C.J."/>
            <person name="Probst A.J."/>
            <person name="Thomas B.C."/>
            <person name="Singh A."/>
            <person name="Wilkins M.J."/>
            <person name="Karaoz U."/>
            <person name="Brodie E.L."/>
            <person name="Williams K.H."/>
            <person name="Hubbard S.S."/>
            <person name="Banfield J.F."/>
        </authorList>
    </citation>
    <scope>NUCLEOTIDE SEQUENCE [LARGE SCALE GENOMIC DNA]</scope>
</reference>
<dbReference type="Proteomes" id="UP000176233">
    <property type="component" value="Unassembled WGS sequence"/>
</dbReference>
<dbReference type="Pfam" id="PF01725">
    <property type="entry name" value="Ham1p_like"/>
    <property type="match status" value="1"/>
</dbReference>
<dbReference type="GO" id="GO:0005829">
    <property type="term" value="C:cytosol"/>
    <property type="evidence" value="ECO:0007669"/>
    <property type="project" value="TreeGrafter"/>
</dbReference>
<organism evidence="3 4">
    <name type="scientific">Candidatus Doudnabacteria bacterium RIFCSPHIGHO2_01_FULL_45_18</name>
    <dbReference type="NCBI Taxonomy" id="1817823"/>
    <lineage>
        <taxon>Bacteria</taxon>
        <taxon>Candidatus Doudnaibacteriota</taxon>
    </lineage>
</organism>
<dbReference type="PANTHER" id="PTHR11067">
    <property type="entry name" value="INOSINE TRIPHOSPHATE PYROPHOSPHATASE/HAM1 PROTEIN"/>
    <property type="match status" value="1"/>
</dbReference>
<comment type="similarity">
    <text evidence="1">Belongs to the HAM1 NTPase family.</text>
</comment>
<comment type="caution">
    <text evidence="3">The sequence shown here is derived from an EMBL/GenBank/DDBJ whole genome shotgun (WGS) entry which is preliminary data.</text>
</comment>
<dbReference type="EMBL" id="MFEJ01000016">
    <property type="protein sequence ID" value="OGE80279.1"/>
    <property type="molecule type" value="Genomic_DNA"/>
</dbReference>
<evidence type="ECO:0008006" key="5">
    <source>
        <dbReference type="Google" id="ProtNLM"/>
    </source>
</evidence>
<keyword evidence="2" id="KW-0378">Hydrolase</keyword>
<dbReference type="AlphaFoldDB" id="A0A1F5NRI3"/>
<dbReference type="GO" id="GO:0047429">
    <property type="term" value="F:nucleoside triphosphate diphosphatase activity"/>
    <property type="evidence" value="ECO:0007669"/>
    <property type="project" value="InterPro"/>
</dbReference>
<proteinExistence type="inferred from homology"/>
<name>A0A1F5NRI3_9BACT</name>
<dbReference type="Gene3D" id="3.90.950.10">
    <property type="match status" value="1"/>
</dbReference>
<evidence type="ECO:0000313" key="3">
    <source>
        <dbReference type="EMBL" id="OGE80279.1"/>
    </source>
</evidence>
<dbReference type="SUPFAM" id="SSF52972">
    <property type="entry name" value="ITPase-like"/>
    <property type="match status" value="1"/>
</dbReference>
<dbReference type="GO" id="GO:0009143">
    <property type="term" value="P:nucleoside triphosphate catabolic process"/>
    <property type="evidence" value="ECO:0007669"/>
    <property type="project" value="InterPro"/>
</dbReference>
<dbReference type="InterPro" id="IPR029001">
    <property type="entry name" value="ITPase-like_fam"/>
</dbReference>
<evidence type="ECO:0000256" key="1">
    <source>
        <dbReference type="ARBA" id="ARBA00008023"/>
    </source>
</evidence>
<evidence type="ECO:0000313" key="4">
    <source>
        <dbReference type="Proteomes" id="UP000176233"/>
    </source>
</evidence>
<accession>A0A1F5NRI3</accession>
<sequence length="199" mass="22731">MNKLLIATTNLGKFDEYKKFLASYPLKLVSLKDLNITDESPEPAKTFEENAIIKAKFYYAKSQIPTLVDDGGFEIDALHGEPGVKSHRWLGEKTTDEDLINETIKRMKKIPDGKRQCRLTLVIAVAGTFGLMTAQSSIEGVVPPKPSEKKIKGYPFRSVMYLPKFHKYYIDLTDEEHEILNHRKQALEKIKDVFNQINN</sequence>
<dbReference type="PANTHER" id="PTHR11067:SF9">
    <property type="entry name" value="INOSINE TRIPHOSPHATE PYROPHOSPHATASE"/>
    <property type="match status" value="1"/>
</dbReference>
<dbReference type="CDD" id="cd00515">
    <property type="entry name" value="HAM1"/>
    <property type="match status" value="1"/>
</dbReference>
<gene>
    <name evidence="3" type="ORF">A2660_01085</name>
</gene>
<evidence type="ECO:0000256" key="2">
    <source>
        <dbReference type="ARBA" id="ARBA00022801"/>
    </source>
</evidence>
<dbReference type="InterPro" id="IPR002637">
    <property type="entry name" value="RdgB/HAM1"/>
</dbReference>
<protein>
    <recommendedName>
        <fullName evidence="5">Non-canonical purine NTP pyrophosphatase</fullName>
    </recommendedName>
</protein>